<proteinExistence type="predicted"/>
<evidence type="ECO:0000256" key="1">
    <source>
        <dbReference type="ARBA" id="ARBA00023002"/>
    </source>
</evidence>
<keyword evidence="2" id="KW-0520">NAD</keyword>
<accession>A0AAU7W052</accession>
<feature type="domain" description="GFO/IDH/MocA-like oxidoreductase" evidence="4">
    <location>
        <begin position="112"/>
        <end position="238"/>
    </location>
</feature>
<dbReference type="Pfam" id="PF22725">
    <property type="entry name" value="GFO_IDH_MocA_C3"/>
    <property type="match status" value="1"/>
</dbReference>
<feature type="domain" description="Gfo/Idh/MocA-like oxidoreductase N-terminal" evidence="3">
    <location>
        <begin position="5"/>
        <end position="101"/>
    </location>
</feature>
<gene>
    <name evidence="5" type="ORF">ABS642_07555</name>
</gene>
<evidence type="ECO:0000256" key="2">
    <source>
        <dbReference type="ARBA" id="ARBA00023027"/>
    </source>
</evidence>
<dbReference type="Pfam" id="PF01408">
    <property type="entry name" value="GFO_IDH_MocA"/>
    <property type="match status" value="1"/>
</dbReference>
<dbReference type="RefSeq" id="WP_350352836.1">
    <property type="nucleotide sequence ID" value="NZ_CP158357.1"/>
</dbReference>
<organism evidence="5">
    <name type="scientific">Microbacterium sp. A8/3-1</name>
    <dbReference type="NCBI Taxonomy" id="3160749"/>
    <lineage>
        <taxon>Bacteria</taxon>
        <taxon>Bacillati</taxon>
        <taxon>Actinomycetota</taxon>
        <taxon>Actinomycetes</taxon>
        <taxon>Micrococcales</taxon>
        <taxon>Microbacteriaceae</taxon>
        <taxon>Microbacterium</taxon>
    </lineage>
</organism>
<dbReference type="SUPFAM" id="SSF51735">
    <property type="entry name" value="NAD(P)-binding Rossmann-fold domains"/>
    <property type="match status" value="1"/>
</dbReference>
<dbReference type="Gene3D" id="3.40.50.720">
    <property type="entry name" value="NAD(P)-binding Rossmann-like Domain"/>
    <property type="match status" value="1"/>
</dbReference>
<evidence type="ECO:0000313" key="5">
    <source>
        <dbReference type="EMBL" id="XBX79928.1"/>
    </source>
</evidence>
<dbReference type="InterPro" id="IPR000683">
    <property type="entry name" value="Gfo/Idh/MocA-like_OxRdtase_N"/>
</dbReference>
<sequence length="304" mass="33276">MRFANELKVVGLVDIDLEALRRAADVYGLSPEVMFEADDDRWRELRPDLVIDSSPPWLHLEHAIQAFEIGADLIVSKPLALDADQAAEIVSRADAGCRSLWVAQQMRYFPCFLEVRRMLAVGEIGAIEHVAIEMTLDGRGWPAGHAWRADLPEPLLTEAGIHHVDLIRWVLDDELADMRLWTWNPSSSPFRGNSSAAGLITTRRDVPVTYFASFAPNGRESVRFDSGWTVTGSTGTIVVADGGVLVCRDGSPPQEVLPPSEVPVGLDVLNERVLHAVVTGNAQSLSGTENLRGLIPLLASTVRS</sequence>
<dbReference type="InterPro" id="IPR055170">
    <property type="entry name" value="GFO_IDH_MocA-like_dom"/>
</dbReference>
<dbReference type="GO" id="GO:0016491">
    <property type="term" value="F:oxidoreductase activity"/>
    <property type="evidence" value="ECO:0007669"/>
    <property type="project" value="UniProtKB-KW"/>
</dbReference>
<protein>
    <submittedName>
        <fullName evidence="5">Gfo/Idh/MocA family oxidoreductase</fullName>
    </submittedName>
</protein>
<name>A0AAU7W052_9MICO</name>
<dbReference type="EMBL" id="CP158357">
    <property type="protein sequence ID" value="XBX79928.1"/>
    <property type="molecule type" value="Genomic_DNA"/>
</dbReference>
<keyword evidence="1" id="KW-0560">Oxidoreductase</keyword>
<dbReference type="AlphaFoldDB" id="A0AAU7W052"/>
<evidence type="ECO:0000259" key="4">
    <source>
        <dbReference type="Pfam" id="PF22725"/>
    </source>
</evidence>
<dbReference type="PANTHER" id="PTHR43818">
    <property type="entry name" value="BCDNA.GH03377"/>
    <property type="match status" value="1"/>
</dbReference>
<dbReference type="PANTHER" id="PTHR43818:SF11">
    <property type="entry name" value="BCDNA.GH03377"/>
    <property type="match status" value="1"/>
</dbReference>
<dbReference type="InterPro" id="IPR036291">
    <property type="entry name" value="NAD(P)-bd_dom_sf"/>
</dbReference>
<dbReference type="SUPFAM" id="SSF55347">
    <property type="entry name" value="Glyceraldehyde-3-phosphate dehydrogenase-like, C-terminal domain"/>
    <property type="match status" value="1"/>
</dbReference>
<reference evidence="5" key="1">
    <citation type="submission" date="2024-06" db="EMBL/GenBank/DDBJ databases">
        <title>Draft genome sequence of Microbacterium sp. strain A8/3-1, isolated from Oxytropis tragacanthoides Fisch. ex DC. Root nodules in the Altai region of Russia.</title>
        <authorList>
            <person name="Sazanova A."/>
            <person name="Guro P."/>
            <person name="Kuznetsova I."/>
            <person name="Belimov A."/>
            <person name="Safronova V."/>
        </authorList>
    </citation>
    <scope>NUCLEOTIDE SEQUENCE</scope>
    <source>
        <strain evidence="5">A8/3-1</strain>
    </source>
</reference>
<dbReference type="Gene3D" id="3.30.360.10">
    <property type="entry name" value="Dihydrodipicolinate Reductase, domain 2"/>
    <property type="match status" value="1"/>
</dbReference>
<dbReference type="GO" id="GO:0000166">
    <property type="term" value="F:nucleotide binding"/>
    <property type="evidence" value="ECO:0007669"/>
    <property type="project" value="InterPro"/>
</dbReference>
<evidence type="ECO:0000259" key="3">
    <source>
        <dbReference type="Pfam" id="PF01408"/>
    </source>
</evidence>
<dbReference type="InterPro" id="IPR050463">
    <property type="entry name" value="Gfo/Idh/MocA_oxidrdct_glycsds"/>
</dbReference>